<keyword evidence="1" id="KW-1133">Transmembrane helix</keyword>
<name>Q12RV9_SHEDO</name>
<evidence type="ECO:0000256" key="1">
    <source>
        <dbReference type="SAM" id="Phobius"/>
    </source>
</evidence>
<evidence type="ECO:0008006" key="4">
    <source>
        <dbReference type="Google" id="ProtNLM"/>
    </source>
</evidence>
<dbReference type="HOGENOM" id="CLU_165523_0_0_6"/>
<keyword evidence="1" id="KW-0812">Transmembrane</keyword>
<feature type="transmembrane region" description="Helical" evidence="1">
    <location>
        <begin position="71"/>
        <end position="94"/>
    </location>
</feature>
<reference evidence="2 3" key="1">
    <citation type="submission" date="2006-03" db="EMBL/GenBank/DDBJ databases">
        <title>Complete sequence of Shewanella denitrificans OS217.</title>
        <authorList>
            <consortium name="US DOE Joint Genome Institute"/>
            <person name="Copeland A."/>
            <person name="Lucas S."/>
            <person name="Lapidus A."/>
            <person name="Barry K."/>
            <person name="Detter J.C."/>
            <person name="Glavina del Rio T."/>
            <person name="Hammon N."/>
            <person name="Israni S."/>
            <person name="Dalin E."/>
            <person name="Tice H."/>
            <person name="Pitluck S."/>
            <person name="Brettin T."/>
            <person name="Bruce D."/>
            <person name="Han C."/>
            <person name="Tapia R."/>
            <person name="Gilna P."/>
            <person name="Kiss H."/>
            <person name="Schmutz J."/>
            <person name="Larimer F."/>
            <person name="Land M."/>
            <person name="Hauser L."/>
            <person name="Kyrpides N."/>
            <person name="Lykidis A."/>
            <person name="Richardson P."/>
        </authorList>
    </citation>
    <scope>NUCLEOTIDE SEQUENCE [LARGE SCALE GENOMIC DNA]</scope>
    <source>
        <strain evidence="3">OS217 / ATCC BAA-1090 / DSM 15013</strain>
    </source>
</reference>
<dbReference type="AlphaFoldDB" id="Q12RV9"/>
<feature type="transmembrane region" description="Helical" evidence="1">
    <location>
        <begin position="47"/>
        <end position="65"/>
    </location>
</feature>
<dbReference type="KEGG" id="sdn:Sden_0525"/>
<organism evidence="2 3">
    <name type="scientific">Shewanella denitrificans (strain OS217 / ATCC BAA-1090 / DSM 15013)</name>
    <dbReference type="NCBI Taxonomy" id="318161"/>
    <lineage>
        <taxon>Bacteria</taxon>
        <taxon>Pseudomonadati</taxon>
        <taxon>Pseudomonadota</taxon>
        <taxon>Gammaproteobacteria</taxon>
        <taxon>Alteromonadales</taxon>
        <taxon>Shewanellaceae</taxon>
        <taxon>Shewanella</taxon>
    </lineage>
</organism>
<evidence type="ECO:0000313" key="3">
    <source>
        <dbReference type="Proteomes" id="UP000001982"/>
    </source>
</evidence>
<accession>Q12RV9</accession>
<evidence type="ECO:0000313" key="2">
    <source>
        <dbReference type="EMBL" id="ABE53817.1"/>
    </source>
</evidence>
<keyword evidence="1" id="KW-0472">Membrane</keyword>
<sequence>MSVKCTHCYLSIKMDNQVNHRGKGLGVEIQCPHCQAWLGRSRILSGLKLVGFYGAVSAGLVGYFLELDTRLVSLGMILFAIVLAVSHLMDHLLVTQAPEISSARALRQVSERKRQARDAEP</sequence>
<keyword evidence="3" id="KW-1185">Reference proteome</keyword>
<protein>
    <recommendedName>
        <fullName evidence="4">Transmembrane protein</fullName>
    </recommendedName>
</protein>
<gene>
    <name evidence="2" type="ordered locus">Sden_0525</name>
</gene>
<dbReference type="Proteomes" id="UP000001982">
    <property type="component" value="Chromosome"/>
</dbReference>
<dbReference type="EMBL" id="CP000302">
    <property type="protein sequence ID" value="ABE53817.1"/>
    <property type="molecule type" value="Genomic_DNA"/>
</dbReference>
<dbReference type="STRING" id="318161.Sden_0525"/>
<dbReference type="eggNOG" id="ENOG5030PAK">
    <property type="taxonomic scope" value="Bacteria"/>
</dbReference>
<proteinExistence type="predicted"/>